<organism evidence="1">
    <name type="scientific">Gardnerella piotii</name>
    <dbReference type="NCBI Taxonomy" id="2792977"/>
    <lineage>
        <taxon>Bacteria</taxon>
        <taxon>Bacillati</taxon>
        <taxon>Actinomycetota</taxon>
        <taxon>Actinomycetes</taxon>
        <taxon>Bifidobacteriales</taxon>
        <taxon>Bifidobacteriaceae</taxon>
        <taxon>Gardnerella</taxon>
    </lineage>
</organism>
<dbReference type="Pfam" id="PF13177">
    <property type="entry name" value="DNA_pol3_delta2"/>
    <property type="match status" value="1"/>
</dbReference>
<dbReference type="EMBL" id="CP160091">
    <property type="protein sequence ID" value="XCS43531.1"/>
    <property type="molecule type" value="Genomic_DNA"/>
</dbReference>
<keyword evidence="1" id="KW-0808">Transferase</keyword>
<dbReference type="GO" id="GO:0006261">
    <property type="term" value="P:DNA-templated DNA replication"/>
    <property type="evidence" value="ECO:0007669"/>
    <property type="project" value="TreeGrafter"/>
</dbReference>
<dbReference type="GO" id="GO:0003887">
    <property type="term" value="F:DNA-directed DNA polymerase activity"/>
    <property type="evidence" value="ECO:0007669"/>
    <property type="project" value="UniProtKB-EC"/>
</dbReference>
<protein>
    <submittedName>
        <fullName evidence="1">DNA polymerase III subunit delta</fullName>
        <ecNumber evidence="1">2.7.7.7</ecNumber>
    </submittedName>
</protein>
<proteinExistence type="predicted"/>
<name>A0AAU8NMI1_9BIFI</name>
<dbReference type="EC" id="2.7.7.7" evidence="1"/>
<evidence type="ECO:0000313" key="1">
    <source>
        <dbReference type="EMBL" id="XCS43531.1"/>
    </source>
</evidence>
<dbReference type="SUPFAM" id="SSF52540">
    <property type="entry name" value="P-loop containing nucleoside triphosphate hydrolases"/>
    <property type="match status" value="1"/>
</dbReference>
<dbReference type="Gene3D" id="3.40.50.300">
    <property type="entry name" value="P-loop containing nucleotide triphosphate hydrolases"/>
    <property type="match status" value="1"/>
</dbReference>
<sequence>MDVWESVVGQSQVVERLKKVAQGDSSKIAQSWLICGAAGFGCAKVARAFAAALQSRGKVGSNRTAENSATQINAQINTQINPDKIASEVLAGTSPDVNILSTDKVTVSIDEVREIVSMSEQMPSVAPWRIIIIEDVGRMLERTTNVLLKEIEEPAPRTIWILCAASAADVLPTIRSRSQIVNLAQPSDQDVQEYVQKRSNVDAKTAENVARIAQGNVDLAMLYATSERARSRREELVASVLRLGRAIDAIMLAQTLIEDAKSQAEDEVQKSVEVEQSEFLRINGIKPTDKIPPKIRSAYNAIGKKDDVKRKVTRVSRDVLNRAIDAICSIYRDVLVVLNNAQLQTPLVNQEFKAEIMQLSKKITAERALKCLDALAVAKKRLAGNGNATLVFEALLCALTELEIA</sequence>
<accession>A0AAU8NMI1</accession>
<dbReference type="InterPro" id="IPR050238">
    <property type="entry name" value="DNA_Rep/Repair_Clamp_Loader"/>
</dbReference>
<gene>
    <name evidence="1" type="ORF">ABZU02_06180</name>
</gene>
<dbReference type="PANTHER" id="PTHR11669:SF8">
    <property type="entry name" value="DNA POLYMERASE III SUBUNIT DELTA"/>
    <property type="match status" value="1"/>
</dbReference>
<dbReference type="AlphaFoldDB" id="A0AAU8NMI1"/>
<keyword evidence="1" id="KW-0548">Nucleotidyltransferase</keyword>
<reference evidence="1" key="1">
    <citation type="submission" date="2024-06" db="EMBL/GenBank/DDBJ databases">
        <title>Vaginal Lactobacillus fatty acid response mechanisms reveal a metabolite-targeted strategy for bacterial vaginosis treatment.</title>
        <authorList>
            <person name="Zhu M."/>
            <person name="Blainey P.C."/>
            <person name="Bloom S.M."/>
            <person name="Kwon D.S."/>
        </authorList>
    </citation>
    <scope>NUCLEOTIDE SEQUENCE</scope>
    <source>
        <strain evidence="1">0809_588_1_1_BHK4</strain>
    </source>
</reference>
<dbReference type="PANTHER" id="PTHR11669">
    <property type="entry name" value="REPLICATION FACTOR C / DNA POLYMERASE III GAMMA-TAU SUBUNIT"/>
    <property type="match status" value="1"/>
</dbReference>
<dbReference type="NCBIfam" id="NF005926">
    <property type="entry name" value="PRK07940.1"/>
    <property type="match status" value="1"/>
</dbReference>
<dbReference type="InterPro" id="IPR027417">
    <property type="entry name" value="P-loop_NTPase"/>
</dbReference>